<keyword evidence="3" id="KW-1185">Reference proteome</keyword>
<comment type="caution">
    <text evidence="2">The sequence shown here is derived from an EMBL/GenBank/DDBJ whole genome shotgun (WGS) entry which is preliminary data.</text>
</comment>
<dbReference type="RefSeq" id="XP_062653638.1">
    <property type="nucleotide sequence ID" value="XM_062807221.1"/>
</dbReference>
<name>A0AAE0H531_9PEZI</name>
<proteinExistence type="predicted"/>
<dbReference type="EMBL" id="JAUEPN010000015">
    <property type="protein sequence ID" value="KAK3290124.1"/>
    <property type="molecule type" value="Genomic_DNA"/>
</dbReference>
<reference evidence="2" key="2">
    <citation type="submission" date="2023-06" db="EMBL/GenBank/DDBJ databases">
        <authorList>
            <consortium name="Lawrence Berkeley National Laboratory"/>
            <person name="Haridas S."/>
            <person name="Hensen N."/>
            <person name="Bonometti L."/>
            <person name="Westerberg I."/>
            <person name="Brannstrom I.O."/>
            <person name="Guillou S."/>
            <person name="Cros-Aarteil S."/>
            <person name="Calhoun S."/>
            <person name="Kuo A."/>
            <person name="Mondo S."/>
            <person name="Pangilinan J."/>
            <person name="Riley R."/>
            <person name="Labutti K."/>
            <person name="Andreopoulos B."/>
            <person name="Lipzen A."/>
            <person name="Chen C."/>
            <person name="Yanf M."/>
            <person name="Daum C."/>
            <person name="Ng V."/>
            <person name="Clum A."/>
            <person name="Steindorff A."/>
            <person name="Ohm R."/>
            <person name="Martin F."/>
            <person name="Silar P."/>
            <person name="Natvig D."/>
            <person name="Lalanne C."/>
            <person name="Gautier V."/>
            <person name="Ament-Velasquez S.L."/>
            <person name="Kruys A."/>
            <person name="Hutchinson M.I."/>
            <person name="Powell A.J."/>
            <person name="Barry K."/>
            <person name="Miller A.N."/>
            <person name="Grigoriev I.V."/>
            <person name="Debuchy R."/>
            <person name="Gladieux P."/>
            <person name="Thoren M.H."/>
            <person name="Johannesson H."/>
        </authorList>
    </citation>
    <scope>NUCLEOTIDE SEQUENCE</scope>
    <source>
        <strain evidence="2">CBS 168.71</strain>
    </source>
</reference>
<feature type="region of interest" description="Disordered" evidence="1">
    <location>
        <begin position="90"/>
        <end position="157"/>
    </location>
</feature>
<evidence type="ECO:0000313" key="3">
    <source>
        <dbReference type="Proteomes" id="UP001278766"/>
    </source>
</evidence>
<reference evidence="2" key="1">
    <citation type="journal article" date="2023" name="Mol. Phylogenet. Evol.">
        <title>Genome-scale phylogeny and comparative genomics of the fungal order Sordariales.</title>
        <authorList>
            <person name="Hensen N."/>
            <person name="Bonometti L."/>
            <person name="Westerberg I."/>
            <person name="Brannstrom I.O."/>
            <person name="Guillou S."/>
            <person name="Cros-Aarteil S."/>
            <person name="Calhoun S."/>
            <person name="Haridas S."/>
            <person name="Kuo A."/>
            <person name="Mondo S."/>
            <person name="Pangilinan J."/>
            <person name="Riley R."/>
            <person name="LaButti K."/>
            <person name="Andreopoulos B."/>
            <person name="Lipzen A."/>
            <person name="Chen C."/>
            <person name="Yan M."/>
            <person name="Daum C."/>
            <person name="Ng V."/>
            <person name="Clum A."/>
            <person name="Steindorff A."/>
            <person name="Ohm R.A."/>
            <person name="Martin F."/>
            <person name="Silar P."/>
            <person name="Natvig D.O."/>
            <person name="Lalanne C."/>
            <person name="Gautier V."/>
            <person name="Ament-Velasquez S.L."/>
            <person name="Kruys A."/>
            <person name="Hutchinson M.I."/>
            <person name="Powell A.J."/>
            <person name="Barry K."/>
            <person name="Miller A.N."/>
            <person name="Grigoriev I.V."/>
            <person name="Debuchy R."/>
            <person name="Gladieux P."/>
            <person name="Hiltunen Thoren M."/>
            <person name="Johannesson H."/>
        </authorList>
    </citation>
    <scope>NUCLEOTIDE SEQUENCE</scope>
    <source>
        <strain evidence="2">CBS 168.71</strain>
    </source>
</reference>
<protein>
    <submittedName>
        <fullName evidence="2">Uncharacterized protein</fullName>
    </submittedName>
</protein>
<accession>A0AAE0H531</accession>
<dbReference type="AlphaFoldDB" id="A0AAE0H531"/>
<dbReference type="Proteomes" id="UP001278766">
    <property type="component" value="Unassembled WGS sequence"/>
</dbReference>
<sequence>MAFTASTKCQCLPSDFVQPGKGCKGPDACGGPGSAGVGDYCEKCTYFKQLSNETGLFIATQRTVVRPPATQPNPPVPPLAQSYAEQSSELYHNPGSHSYPPIAPSQSRAEQSSEPYGNPGSHSYPPIAPAHTGSYAEPSGEPYRDPANHSYPSPATVTTPAEANYLQAANTSSPSLASSSPAAELLTHPPCACQLGWPCNAGGLCEETIFLEGDWCGMCTLLDCNQ</sequence>
<evidence type="ECO:0000313" key="2">
    <source>
        <dbReference type="EMBL" id="KAK3290124.1"/>
    </source>
</evidence>
<feature type="compositionally biased region" description="Polar residues" evidence="1">
    <location>
        <begin position="104"/>
        <end position="115"/>
    </location>
</feature>
<gene>
    <name evidence="2" type="ORF">B0H64DRAFT_453050</name>
</gene>
<organism evidence="2 3">
    <name type="scientific">Chaetomium fimeti</name>
    <dbReference type="NCBI Taxonomy" id="1854472"/>
    <lineage>
        <taxon>Eukaryota</taxon>
        <taxon>Fungi</taxon>
        <taxon>Dikarya</taxon>
        <taxon>Ascomycota</taxon>
        <taxon>Pezizomycotina</taxon>
        <taxon>Sordariomycetes</taxon>
        <taxon>Sordariomycetidae</taxon>
        <taxon>Sordariales</taxon>
        <taxon>Chaetomiaceae</taxon>
        <taxon>Chaetomium</taxon>
    </lineage>
</organism>
<dbReference type="GeneID" id="87844169"/>
<evidence type="ECO:0000256" key="1">
    <source>
        <dbReference type="SAM" id="MobiDB-lite"/>
    </source>
</evidence>